<reference evidence="2 3" key="1">
    <citation type="submission" date="2016-10" db="EMBL/GenBank/DDBJ databases">
        <title>Evaluation of Human, Animal and Environmental Mycobacterium chelonae Isolates by Core Genome Phylogenomic Analysis, Targeted Gene Comparison, and Anti-microbial Susceptibility Patterns: A Tale of Mistaken Identities.</title>
        <authorList>
            <person name="Fogelson S.B."/>
            <person name="Camus A.C."/>
            <person name="Lorenz W."/>
            <person name="Vasireddy R."/>
            <person name="Vasireddy S."/>
            <person name="Smith T."/>
            <person name="Brown-Elliott B.A."/>
            <person name="Wallace R.J.Jr."/>
            <person name="Hasan N.A."/>
            <person name="Reischl U."/>
            <person name="Sanchez S."/>
        </authorList>
    </citation>
    <scope>NUCLEOTIDE SEQUENCE [LARGE SCALE GENOMIC DNA]</scope>
    <source>
        <strain evidence="2 3">42895</strain>
    </source>
</reference>
<protein>
    <submittedName>
        <fullName evidence="2">Uncharacterized protein</fullName>
    </submittedName>
</protein>
<dbReference type="EMBL" id="MLHW01000001">
    <property type="protein sequence ID" value="OHT55229.1"/>
    <property type="molecule type" value="Genomic_DNA"/>
</dbReference>
<dbReference type="AlphaFoldDB" id="A0AB73M6Z0"/>
<name>A0AB73M6Z0_MYCCH</name>
<proteinExistence type="predicted"/>
<feature type="transmembrane region" description="Helical" evidence="1">
    <location>
        <begin position="76"/>
        <end position="94"/>
    </location>
</feature>
<evidence type="ECO:0000256" key="1">
    <source>
        <dbReference type="SAM" id="Phobius"/>
    </source>
</evidence>
<gene>
    <name evidence="2" type="ORF">BKG62_03395</name>
</gene>
<keyword evidence="1" id="KW-1133">Transmembrane helix</keyword>
<comment type="caution">
    <text evidence="2">The sequence shown here is derived from an EMBL/GenBank/DDBJ whole genome shotgun (WGS) entry which is preliminary data.</text>
</comment>
<organism evidence="2 3">
    <name type="scientific">Mycobacteroides chelonae</name>
    <name type="common">Mycobacterium chelonae</name>
    <dbReference type="NCBI Taxonomy" id="1774"/>
    <lineage>
        <taxon>Bacteria</taxon>
        <taxon>Bacillati</taxon>
        <taxon>Actinomycetota</taxon>
        <taxon>Actinomycetes</taxon>
        <taxon>Mycobacteriales</taxon>
        <taxon>Mycobacteriaceae</taxon>
        <taxon>Mycobacteroides</taxon>
    </lineage>
</organism>
<keyword evidence="1" id="KW-0472">Membrane</keyword>
<dbReference type="Proteomes" id="UP000180113">
    <property type="component" value="Unassembled WGS sequence"/>
</dbReference>
<accession>A0AB73M6Z0</accession>
<sequence>MLVAILFISSFVVAVMYGATAWNWFFASIALLAGVFMLPPALTRIAEPRSRVFVDAGRHTRPEDRLVPSQTARRSWLYWAILVVAGLMALAAIADLCAAPTRSAHWVSLAWWLWVGLDRAELVDGWRWARGASSEELIGGQLPHKDKPCPS</sequence>
<feature type="transmembrane region" description="Helical" evidence="1">
    <location>
        <begin position="24"/>
        <end position="42"/>
    </location>
</feature>
<keyword evidence="1" id="KW-0812">Transmembrane</keyword>
<evidence type="ECO:0000313" key="3">
    <source>
        <dbReference type="Proteomes" id="UP000180113"/>
    </source>
</evidence>
<evidence type="ECO:0000313" key="2">
    <source>
        <dbReference type="EMBL" id="OHT55229.1"/>
    </source>
</evidence>